<sequence length="65" mass="8005">MFNTTFSETYVASYLKTKMNDYEKKMEKEDLSEDDKMLIKGKMEAYQEFLDHFELDRYELKEEKK</sequence>
<name>A0A3L7JSA5_9BACI</name>
<proteinExistence type="predicted"/>
<gene>
    <name evidence="1" type="ORF">D9X91_18400</name>
</gene>
<dbReference type="AlphaFoldDB" id="A0A3L7JSA5"/>
<dbReference type="EMBL" id="RCVZ01000016">
    <property type="protein sequence ID" value="RLQ93204.1"/>
    <property type="molecule type" value="Genomic_DNA"/>
</dbReference>
<dbReference type="OrthoDB" id="2902906at2"/>
<reference evidence="1 2" key="1">
    <citation type="submission" date="2018-10" db="EMBL/GenBank/DDBJ databases">
        <title>Falsibacillus sp. genome draft.</title>
        <authorList>
            <person name="Shi S."/>
        </authorList>
    </citation>
    <scope>NUCLEOTIDE SEQUENCE [LARGE SCALE GENOMIC DNA]</scope>
    <source>
        <strain evidence="1 2">GY 10110</strain>
    </source>
</reference>
<protein>
    <submittedName>
        <fullName evidence="1">Uncharacterized protein</fullName>
    </submittedName>
</protein>
<evidence type="ECO:0000313" key="1">
    <source>
        <dbReference type="EMBL" id="RLQ93204.1"/>
    </source>
</evidence>
<organism evidence="1 2">
    <name type="scientific">Falsibacillus albus</name>
    <dbReference type="NCBI Taxonomy" id="2478915"/>
    <lineage>
        <taxon>Bacteria</taxon>
        <taxon>Bacillati</taxon>
        <taxon>Bacillota</taxon>
        <taxon>Bacilli</taxon>
        <taxon>Bacillales</taxon>
        <taxon>Bacillaceae</taxon>
        <taxon>Falsibacillus</taxon>
    </lineage>
</organism>
<keyword evidence="2" id="KW-1185">Reference proteome</keyword>
<dbReference type="Proteomes" id="UP000276770">
    <property type="component" value="Unassembled WGS sequence"/>
</dbReference>
<dbReference type="RefSeq" id="WP_121682112.1">
    <property type="nucleotide sequence ID" value="NZ_RCVZ01000016.1"/>
</dbReference>
<accession>A0A3L7JSA5</accession>
<comment type="caution">
    <text evidence="1">The sequence shown here is derived from an EMBL/GenBank/DDBJ whole genome shotgun (WGS) entry which is preliminary data.</text>
</comment>
<evidence type="ECO:0000313" key="2">
    <source>
        <dbReference type="Proteomes" id="UP000276770"/>
    </source>
</evidence>